<feature type="compositionally biased region" description="Basic and acidic residues" evidence="5">
    <location>
        <begin position="242"/>
        <end position="255"/>
    </location>
</feature>
<keyword evidence="9" id="KW-1185">Reference proteome</keyword>
<dbReference type="Proteomes" id="UP000054481">
    <property type="component" value="Unassembled WGS sequence"/>
</dbReference>
<comment type="subcellular location">
    <subcellularLocation>
        <location evidence="1">Membrane</location>
        <topology evidence="1">Single-pass membrane protein</topology>
    </subcellularLocation>
</comment>
<evidence type="ECO:0000256" key="5">
    <source>
        <dbReference type="SAM" id="MobiDB-lite"/>
    </source>
</evidence>
<evidence type="ECO:0000256" key="2">
    <source>
        <dbReference type="ARBA" id="ARBA00022692"/>
    </source>
</evidence>
<feature type="compositionally biased region" description="Low complexity" evidence="5">
    <location>
        <begin position="153"/>
        <end position="177"/>
    </location>
</feature>
<dbReference type="PANTHER" id="PTHR15549:SF30">
    <property type="entry name" value="MID2 DOMAIN-CONTAINING PROTEIN"/>
    <property type="match status" value="1"/>
</dbReference>
<feature type="transmembrane region" description="Helical" evidence="6">
    <location>
        <begin position="197"/>
        <end position="219"/>
    </location>
</feature>
<protein>
    <recommendedName>
        <fullName evidence="10">Extracellular membrane protein CFEM domain-containing protein</fullName>
    </recommendedName>
</protein>
<keyword evidence="3 6" id="KW-1133">Transmembrane helix</keyword>
<feature type="chain" id="PRO_5002525746" description="Extracellular membrane protein CFEM domain-containing protein" evidence="7">
    <location>
        <begin position="31"/>
        <end position="298"/>
    </location>
</feature>
<dbReference type="AlphaFoldDB" id="A0A0F7ZIJ6"/>
<evidence type="ECO:0000313" key="9">
    <source>
        <dbReference type="Proteomes" id="UP000054481"/>
    </source>
</evidence>
<gene>
    <name evidence="8" type="ORF">HIM_06894</name>
</gene>
<feature type="compositionally biased region" description="Low complexity" evidence="5">
    <location>
        <begin position="128"/>
        <end position="143"/>
    </location>
</feature>
<keyword evidence="7" id="KW-0732">Signal</keyword>
<proteinExistence type="predicted"/>
<accession>A0A0F7ZIJ6</accession>
<feature type="region of interest" description="Disordered" evidence="5">
    <location>
        <begin position="236"/>
        <end position="270"/>
    </location>
</feature>
<dbReference type="EMBL" id="KQ030532">
    <property type="protein sequence ID" value="KJZ73776.1"/>
    <property type="molecule type" value="Genomic_DNA"/>
</dbReference>
<evidence type="ECO:0000256" key="7">
    <source>
        <dbReference type="SAM" id="SignalP"/>
    </source>
</evidence>
<dbReference type="PANTHER" id="PTHR15549">
    <property type="entry name" value="PAIRED IMMUNOGLOBULIN-LIKE TYPE 2 RECEPTOR"/>
    <property type="match status" value="1"/>
</dbReference>
<evidence type="ECO:0000256" key="3">
    <source>
        <dbReference type="ARBA" id="ARBA00022989"/>
    </source>
</evidence>
<evidence type="ECO:0008006" key="10">
    <source>
        <dbReference type="Google" id="ProtNLM"/>
    </source>
</evidence>
<organism evidence="8 9">
    <name type="scientific">Hirsutella minnesotensis 3608</name>
    <dbReference type="NCBI Taxonomy" id="1043627"/>
    <lineage>
        <taxon>Eukaryota</taxon>
        <taxon>Fungi</taxon>
        <taxon>Dikarya</taxon>
        <taxon>Ascomycota</taxon>
        <taxon>Pezizomycotina</taxon>
        <taxon>Sordariomycetes</taxon>
        <taxon>Hypocreomycetidae</taxon>
        <taxon>Hypocreales</taxon>
        <taxon>Ophiocordycipitaceae</taxon>
        <taxon>Hirsutella</taxon>
    </lineage>
</organism>
<reference evidence="8 9" key="1">
    <citation type="journal article" date="2014" name="Genome Biol. Evol.">
        <title>Comparative genomics and transcriptomics analyses reveal divergent lifestyle features of nematode endoparasitic fungus Hirsutella minnesotensis.</title>
        <authorList>
            <person name="Lai Y."/>
            <person name="Liu K."/>
            <person name="Zhang X."/>
            <person name="Zhang X."/>
            <person name="Li K."/>
            <person name="Wang N."/>
            <person name="Shu C."/>
            <person name="Wu Y."/>
            <person name="Wang C."/>
            <person name="Bushley K.E."/>
            <person name="Xiang M."/>
            <person name="Liu X."/>
        </authorList>
    </citation>
    <scope>NUCLEOTIDE SEQUENCE [LARGE SCALE GENOMIC DNA]</scope>
    <source>
        <strain evidence="8 9">3608</strain>
    </source>
</reference>
<evidence type="ECO:0000256" key="1">
    <source>
        <dbReference type="ARBA" id="ARBA00004167"/>
    </source>
</evidence>
<feature type="signal peptide" evidence="7">
    <location>
        <begin position="1"/>
        <end position="30"/>
    </location>
</feature>
<dbReference type="OrthoDB" id="5311469at2759"/>
<dbReference type="InterPro" id="IPR051694">
    <property type="entry name" value="Immunoregulatory_rcpt-like"/>
</dbReference>
<keyword evidence="2 6" id="KW-0812">Transmembrane</keyword>
<evidence type="ECO:0000256" key="6">
    <source>
        <dbReference type="SAM" id="Phobius"/>
    </source>
</evidence>
<feature type="region of interest" description="Disordered" evidence="5">
    <location>
        <begin position="126"/>
        <end position="187"/>
    </location>
</feature>
<evidence type="ECO:0000313" key="8">
    <source>
        <dbReference type="EMBL" id="KJZ73776.1"/>
    </source>
</evidence>
<dbReference type="GO" id="GO:0016020">
    <property type="term" value="C:membrane"/>
    <property type="evidence" value="ECO:0007669"/>
    <property type="project" value="UniProtKB-SubCell"/>
</dbReference>
<dbReference type="GO" id="GO:0071944">
    <property type="term" value="C:cell periphery"/>
    <property type="evidence" value="ECO:0007669"/>
    <property type="project" value="UniProtKB-ARBA"/>
</dbReference>
<evidence type="ECO:0000256" key="4">
    <source>
        <dbReference type="ARBA" id="ARBA00023136"/>
    </source>
</evidence>
<name>A0A0F7ZIJ6_9HYPO</name>
<sequence>MATPRQSCHFNRILISLSLSVCLLIAKSTALDNDFSFYPVNAQPCLYEAATRAQCQGSDSQELNGCLCGNGGSFITNTARCLGTGDSADVASVYRTMAQACADSRTPMSVSQSDFFAVANGRGRKTKTSAAPSATTTTESVSSRPTTTTTENVSSRPTTTVEVTVTSTDDAPSASSTEHQDDTSVKPARHLTMGARIGIGVGVAVGGVAAVAGLSFLLFQHRRRKAAHEEAAATILPPPFNEGDRHRQDASDGKDMSAAPAAAEFKPAWNQDQVYEMDGTSLPAQMHGSESERFAMPR</sequence>
<keyword evidence="4 6" id="KW-0472">Membrane</keyword>